<keyword evidence="9 12" id="KW-0256">Endoplasmic reticulum</keyword>
<comment type="caution">
    <text evidence="13">The sequence shown here is derived from an EMBL/GenBank/DDBJ whole genome shotgun (WGS) entry which is preliminary data.</text>
</comment>
<keyword evidence="6 12" id="KW-0328">Glycosyltransferase</keyword>
<gene>
    <name evidence="13" type="ORF">MKZ38_009103</name>
</gene>
<feature type="transmembrane region" description="Helical" evidence="12">
    <location>
        <begin position="358"/>
        <end position="376"/>
    </location>
</feature>
<evidence type="ECO:0000256" key="2">
    <source>
        <dbReference type="ARBA" id="ARBA00004687"/>
    </source>
</evidence>
<feature type="transmembrane region" description="Helical" evidence="12">
    <location>
        <begin position="12"/>
        <end position="38"/>
    </location>
</feature>
<keyword evidence="5 12" id="KW-0337">GPI-anchor biosynthesis</keyword>
<dbReference type="GO" id="GO:0000009">
    <property type="term" value="F:alpha-1,6-mannosyltransferase activity"/>
    <property type="evidence" value="ECO:0007669"/>
    <property type="project" value="InterPro"/>
</dbReference>
<keyword evidence="11 12" id="KW-0472">Membrane</keyword>
<feature type="transmembrane region" description="Helical" evidence="12">
    <location>
        <begin position="190"/>
        <end position="209"/>
    </location>
</feature>
<proteinExistence type="inferred from homology"/>
<keyword evidence="10 12" id="KW-1133">Transmembrane helix</keyword>
<dbReference type="GO" id="GO:0006506">
    <property type="term" value="P:GPI anchor biosynthetic process"/>
    <property type="evidence" value="ECO:0007669"/>
    <property type="project" value="UniProtKB-KW"/>
</dbReference>
<dbReference type="GO" id="GO:0031501">
    <property type="term" value="C:mannosyltransferase complex"/>
    <property type="evidence" value="ECO:0007669"/>
    <property type="project" value="TreeGrafter"/>
</dbReference>
<dbReference type="EC" id="2.4.1.-" evidence="12"/>
<dbReference type="GO" id="GO:0005789">
    <property type="term" value="C:endoplasmic reticulum membrane"/>
    <property type="evidence" value="ECO:0007669"/>
    <property type="project" value="UniProtKB-SubCell"/>
</dbReference>
<evidence type="ECO:0000256" key="4">
    <source>
        <dbReference type="ARBA" id="ARBA00013795"/>
    </source>
</evidence>
<reference evidence="13" key="1">
    <citation type="submission" date="2022-07" db="EMBL/GenBank/DDBJ databases">
        <title>Draft genome sequence of Zalerion maritima ATCC 34329, a (micro)plastics degrading marine fungus.</title>
        <authorList>
            <person name="Paco A."/>
            <person name="Goncalves M.F.M."/>
            <person name="Rocha-Santos T.A.P."/>
            <person name="Alves A."/>
        </authorList>
    </citation>
    <scope>NUCLEOTIDE SEQUENCE</scope>
    <source>
        <strain evidence="13">ATCC 34329</strain>
    </source>
</reference>
<dbReference type="Proteomes" id="UP001201980">
    <property type="component" value="Unassembled WGS sequence"/>
</dbReference>
<evidence type="ECO:0000256" key="12">
    <source>
        <dbReference type="RuleBase" id="RU363112"/>
    </source>
</evidence>
<evidence type="ECO:0000256" key="9">
    <source>
        <dbReference type="ARBA" id="ARBA00022824"/>
    </source>
</evidence>
<evidence type="ECO:0000256" key="8">
    <source>
        <dbReference type="ARBA" id="ARBA00022692"/>
    </source>
</evidence>
<comment type="function">
    <text evidence="12">Mannosyltransferase involved in glycosylphosphatidylinositol-anchor biosynthesis.</text>
</comment>
<name>A0AAD5RTS5_9PEZI</name>
<feature type="transmembrane region" description="Helical" evidence="12">
    <location>
        <begin position="160"/>
        <end position="178"/>
    </location>
</feature>
<comment type="pathway">
    <text evidence="2 12">Glycolipid biosynthesis; glycosylphosphatidylinositol-anchor biosynthesis.</text>
</comment>
<dbReference type="AlphaFoldDB" id="A0AAD5RTS5"/>
<feature type="transmembrane region" description="Helical" evidence="12">
    <location>
        <begin position="238"/>
        <end position="256"/>
    </location>
</feature>
<dbReference type="PANTHER" id="PTHR12468:SF2">
    <property type="entry name" value="GPI MANNOSYLTRANSFERASE 2"/>
    <property type="match status" value="1"/>
</dbReference>
<comment type="subcellular location">
    <subcellularLocation>
        <location evidence="1 12">Endoplasmic reticulum membrane</location>
        <topology evidence="1 12">Multi-pass membrane protein</topology>
    </subcellularLocation>
</comment>
<keyword evidence="14" id="KW-1185">Reference proteome</keyword>
<evidence type="ECO:0000256" key="5">
    <source>
        <dbReference type="ARBA" id="ARBA00022502"/>
    </source>
</evidence>
<feature type="transmembrane region" description="Helical" evidence="12">
    <location>
        <begin position="452"/>
        <end position="471"/>
    </location>
</feature>
<evidence type="ECO:0000256" key="1">
    <source>
        <dbReference type="ARBA" id="ARBA00004477"/>
    </source>
</evidence>
<evidence type="ECO:0000256" key="6">
    <source>
        <dbReference type="ARBA" id="ARBA00022676"/>
    </source>
</evidence>
<dbReference type="Pfam" id="PF04188">
    <property type="entry name" value="Mannosyl_trans2"/>
    <property type="match status" value="2"/>
</dbReference>
<dbReference type="InterPro" id="IPR007315">
    <property type="entry name" value="PIG-V/Gpi18"/>
</dbReference>
<dbReference type="EMBL" id="JAKWBI020000066">
    <property type="protein sequence ID" value="KAJ2903939.1"/>
    <property type="molecule type" value="Genomic_DNA"/>
</dbReference>
<evidence type="ECO:0000256" key="11">
    <source>
        <dbReference type="ARBA" id="ARBA00023136"/>
    </source>
</evidence>
<comment type="similarity">
    <text evidence="3 12">Belongs to the PIGV family.</text>
</comment>
<evidence type="ECO:0000313" key="14">
    <source>
        <dbReference type="Proteomes" id="UP001201980"/>
    </source>
</evidence>
<feature type="transmembrane region" description="Helical" evidence="12">
    <location>
        <begin position="292"/>
        <end position="316"/>
    </location>
</feature>
<sequence>MRVEDAIRQPLSAITVVFVSWKLLLFAIALGSAVGPAYDTSTTLLLPLGQGRFNDSPPSLVERLTRWDGIWFTGIATDGYSYEQSWAFGTGLPTAVSKLVRGVHSFSIYFDVDTYRRPSHVFLFPRDPHLPILSPQCAALFPSAGLHAVGWGNSGYLEPLLAIVIANASHFASVLVLYRLGLALASDATLALTASLLHVVSPAGLFLSAPYSESSYSLFSFVGYLLLAESYGQKGDGVFGDIFAILSGLSFGLATTFRSNGLLNGISLAADFVSLIPEILTSPTLRNVRRVVSLGVAGILVAAGFLAPQVLAYTVFCSDHSGIEIPPWCRKTIPSIYTYVQEHYWGVGFLRYWTPNNIGLFVLGAPMILVLIKSAVDVLRSPSATVPGINGASRKTFLPQTMAASQILVAGLSVTNYHVQIITRLASGYPLWYLWLAASLRDKSTAPTAQKLVVFLLMYSCIQGVLFASFLPPA</sequence>
<dbReference type="PANTHER" id="PTHR12468">
    <property type="entry name" value="GPI MANNOSYLTRANSFERASE 2"/>
    <property type="match status" value="1"/>
</dbReference>
<dbReference type="GO" id="GO:0004376">
    <property type="term" value="F:GPI mannosyltransferase activity"/>
    <property type="evidence" value="ECO:0007669"/>
    <property type="project" value="InterPro"/>
</dbReference>
<evidence type="ECO:0000313" key="13">
    <source>
        <dbReference type="EMBL" id="KAJ2903939.1"/>
    </source>
</evidence>
<protein>
    <recommendedName>
        <fullName evidence="4 12">GPI mannosyltransferase 2</fullName>
        <ecNumber evidence="12">2.4.1.-</ecNumber>
    </recommendedName>
</protein>
<comment type="caution">
    <text evidence="12">Lacks conserved residue(s) required for the propagation of feature annotation.</text>
</comment>
<keyword evidence="8 12" id="KW-0812">Transmembrane</keyword>
<evidence type="ECO:0000256" key="7">
    <source>
        <dbReference type="ARBA" id="ARBA00022679"/>
    </source>
</evidence>
<organism evidence="13 14">
    <name type="scientific">Zalerion maritima</name>
    <dbReference type="NCBI Taxonomy" id="339359"/>
    <lineage>
        <taxon>Eukaryota</taxon>
        <taxon>Fungi</taxon>
        <taxon>Dikarya</taxon>
        <taxon>Ascomycota</taxon>
        <taxon>Pezizomycotina</taxon>
        <taxon>Sordariomycetes</taxon>
        <taxon>Lulworthiomycetidae</taxon>
        <taxon>Lulworthiales</taxon>
        <taxon>Lulworthiaceae</taxon>
        <taxon>Zalerion</taxon>
    </lineage>
</organism>
<accession>A0AAD5RTS5</accession>
<evidence type="ECO:0000256" key="10">
    <source>
        <dbReference type="ARBA" id="ARBA00022989"/>
    </source>
</evidence>
<keyword evidence="7 12" id="KW-0808">Transferase</keyword>
<evidence type="ECO:0000256" key="3">
    <source>
        <dbReference type="ARBA" id="ARBA00008698"/>
    </source>
</evidence>